<gene>
    <name evidence="1" type="ORF">D1781_15665</name>
</gene>
<comment type="caution">
    <text evidence="1">The sequence shown here is derived from an EMBL/GenBank/DDBJ whole genome shotgun (WGS) entry which is preliminary data.</text>
</comment>
<name>A0A3A1U187_9MICO</name>
<evidence type="ECO:0000313" key="2">
    <source>
        <dbReference type="Proteomes" id="UP000265742"/>
    </source>
</evidence>
<dbReference type="Proteomes" id="UP000265742">
    <property type="component" value="Unassembled WGS sequence"/>
</dbReference>
<dbReference type="RefSeq" id="WP_119483435.1">
    <property type="nucleotide sequence ID" value="NZ_QXTG01000003.1"/>
</dbReference>
<dbReference type="EMBL" id="QXTG01000003">
    <property type="protein sequence ID" value="RIX26387.1"/>
    <property type="molecule type" value="Genomic_DNA"/>
</dbReference>
<reference evidence="2" key="1">
    <citation type="submission" date="2018-09" db="EMBL/GenBank/DDBJ databases">
        <authorList>
            <person name="Kim I."/>
        </authorList>
    </citation>
    <scope>NUCLEOTIDE SEQUENCE [LARGE SCALE GENOMIC DNA]</scope>
    <source>
        <strain evidence="2">DD4a</strain>
    </source>
</reference>
<dbReference type="AlphaFoldDB" id="A0A3A1U187"/>
<organism evidence="1 2">
    <name type="scientific">Amnibacterium setariae</name>
    <dbReference type="NCBI Taxonomy" id="2306585"/>
    <lineage>
        <taxon>Bacteria</taxon>
        <taxon>Bacillati</taxon>
        <taxon>Actinomycetota</taxon>
        <taxon>Actinomycetes</taxon>
        <taxon>Micrococcales</taxon>
        <taxon>Microbacteriaceae</taxon>
        <taxon>Amnibacterium</taxon>
    </lineage>
</organism>
<proteinExistence type="predicted"/>
<dbReference type="OrthoDB" id="9151676at2"/>
<keyword evidence="2" id="KW-1185">Reference proteome</keyword>
<protein>
    <recommendedName>
        <fullName evidence="3">GAF domain-containing protein</fullName>
    </recommendedName>
</protein>
<evidence type="ECO:0008006" key="3">
    <source>
        <dbReference type="Google" id="ProtNLM"/>
    </source>
</evidence>
<accession>A0A3A1U187</accession>
<dbReference type="SUPFAM" id="SSF55781">
    <property type="entry name" value="GAF domain-like"/>
    <property type="match status" value="1"/>
</dbReference>
<sequence>MSTTDLTAARLTRPGPDGARILLLAGRTWLEATGSADEHRAPVRLLDRLWLSTRRGIELDVVCGVGRVLKLLGSFGGAWNMAAYDAVVLLPDLGGSPLSARVQRVIERIARVTRVLGVSDGAICSGPATTVAVGSVIGWDEIRIAPRPGECPAGLVADRVGAALLGVLDRPAIAPVEPVVHDSVAEHLQRIAAIASSALLVGSAAIAVLVGGRTRTLAAVGPALTDQACVRAAAVRPLVVLDTLADAGPARDVRPGGGVRFFAAHPLELADGSAMGTLSVFDREPRCEDEFDPEILRDLALLASAELQYAGAPA</sequence>
<evidence type="ECO:0000313" key="1">
    <source>
        <dbReference type="EMBL" id="RIX26387.1"/>
    </source>
</evidence>